<dbReference type="GO" id="GO:0016020">
    <property type="term" value="C:membrane"/>
    <property type="evidence" value="ECO:0007669"/>
    <property type="project" value="UniProtKB-SubCell"/>
</dbReference>
<keyword evidence="2 5" id="KW-0812">Transmembrane</keyword>
<proteinExistence type="predicted"/>
<dbReference type="InterPro" id="IPR001733">
    <property type="entry name" value="Peptidase_S26B"/>
</dbReference>
<name>A0A117IT54_9EURY</name>
<dbReference type="Gene3D" id="2.10.109.10">
    <property type="entry name" value="Umud Fragment, subunit A"/>
    <property type="match status" value="1"/>
</dbReference>
<accession>A0A117IT54</accession>
<keyword evidence="8" id="KW-1185">Reference proteome</keyword>
<reference evidence="7 8" key="1">
    <citation type="submission" date="2015-10" db="EMBL/GenBank/DDBJ databases">
        <title>Draft genome sequence of Thermococcus celericrescens strain DSM 17994.</title>
        <authorList>
            <person name="Hong S.-J."/>
            <person name="Park C.-E."/>
            <person name="Shin J.-H."/>
        </authorList>
    </citation>
    <scope>NUCLEOTIDE SEQUENCE [LARGE SCALE GENOMIC DNA]</scope>
    <source>
        <strain evidence="7 8">DSM 17994</strain>
    </source>
</reference>
<dbReference type="RefSeq" id="WP_058938989.1">
    <property type="nucleotide sequence ID" value="NZ_LLYW01000025.1"/>
</dbReference>
<dbReference type="PRINTS" id="PR00728">
    <property type="entry name" value="SIGNALPTASE"/>
</dbReference>
<evidence type="ECO:0000256" key="2">
    <source>
        <dbReference type="ARBA" id="ARBA00022692"/>
    </source>
</evidence>
<comment type="caution">
    <text evidence="7">The sequence shown here is derived from an EMBL/GenBank/DDBJ whole genome shotgun (WGS) entry which is preliminary data.</text>
</comment>
<dbReference type="GO" id="GO:0004252">
    <property type="term" value="F:serine-type endopeptidase activity"/>
    <property type="evidence" value="ECO:0007669"/>
    <property type="project" value="InterPro"/>
</dbReference>
<dbReference type="AlphaFoldDB" id="A0A117IT54"/>
<dbReference type="SUPFAM" id="SSF51306">
    <property type="entry name" value="LexA/Signal peptidase"/>
    <property type="match status" value="1"/>
</dbReference>
<evidence type="ECO:0000256" key="4">
    <source>
        <dbReference type="ARBA" id="ARBA00023136"/>
    </source>
</evidence>
<gene>
    <name evidence="7" type="ORF">APY94_07220</name>
</gene>
<keyword evidence="3 5" id="KW-1133">Transmembrane helix</keyword>
<dbReference type="NCBIfam" id="TIGR02228">
    <property type="entry name" value="sigpep_I_arch"/>
    <property type="match status" value="1"/>
</dbReference>
<dbReference type="Pfam" id="PF10502">
    <property type="entry name" value="Peptidase_S26"/>
    <property type="match status" value="1"/>
</dbReference>
<dbReference type="InterPro" id="IPR036286">
    <property type="entry name" value="LexA/Signal_pep-like_sf"/>
</dbReference>
<organism evidence="7 8">
    <name type="scientific">Thermococcus celericrescens</name>
    <dbReference type="NCBI Taxonomy" id="227598"/>
    <lineage>
        <taxon>Archaea</taxon>
        <taxon>Methanobacteriati</taxon>
        <taxon>Methanobacteriota</taxon>
        <taxon>Thermococci</taxon>
        <taxon>Thermococcales</taxon>
        <taxon>Thermococcaceae</taxon>
        <taxon>Thermococcus</taxon>
    </lineage>
</organism>
<evidence type="ECO:0000313" key="7">
    <source>
        <dbReference type="EMBL" id="KUH33052.1"/>
    </source>
</evidence>
<dbReference type="Proteomes" id="UP000053462">
    <property type="component" value="Unassembled WGS sequence"/>
</dbReference>
<evidence type="ECO:0000256" key="3">
    <source>
        <dbReference type="ARBA" id="ARBA00022989"/>
    </source>
</evidence>
<evidence type="ECO:0000259" key="6">
    <source>
        <dbReference type="Pfam" id="PF10502"/>
    </source>
</evidence>
<feature type="transmembrane region" description="Helical" evidence="5">
    <location>
        <begin position="12"/>
        <end position="37"/>
    </location>
</feature>
<keyword evidence="4 5" id="KW-0472">Membrane</keyword>
<protein>
    <submittedName>
        <fullName evidence="7">Peptidase</fullName>
    </submittedName>
</protein>
<dbReference type="PANTHER" id="PTHR10806:SF6">
    <property type="entry name" value="SIGNAL PEPTIDASE COMPLEX CATALYTIC SUBUNIT SEC11"/>
    <property type="match status" value="1"/>
</dbReference>
<dbReference type="CDD" id="cd06530">
    <property type="entry name" value="S26_SPase_I"/>
    <property type="match status" value="1"/>
</dbReference>
<dbReference type="STRING" id="227598.APY94_07220"/>
<sequence>MVKRRIDVLSIISYLLLFFVVLVMALHFVFGFQYVVILTDSMEPYINPNDLVITMPSSPDGLHVGDVILYRVTLGNSTYMITHRIVGMKADPEMRMYYITKGDNRNYTDPWRVYYSQVVGRVVLVIPRVGVVWYYTPLIVFGIFLFIIASLAYDMAWLLLEEEPLRPKSRKADLVALRRKKIKAYYHRRR</sequence>
<evidence type="ECO:0000256" key="5">
    <source>
        <dbReference type="SAM" id="Phobius"/>
    </source>
</evidence>
<dbReference type="EMBL" id="LLYW01000025">
    <property type="protein sequence ID" value="KUH33052.1"/>
    <property type="molecule type" value="Genomic_DNA"/>
</dbReference>
<dbReference type="OrthoDB" id="4822at2157"/>
<feature type="domain" description="Peptidase S26" evidence="6">
    <location>
        <begin position="15"/>
        <end position="89"/>
    </location>
</feature>
<evidence type="ECO:0000313" key="8">
    <source>
        <dbReference type="Proteomes" id="UP000053462"/>
    </source>
</evidence>
<comment type="subcellular location">
    <subcellularLocation>
        <location evidence="1">Membrane</location>
    </subcellularLocation>
</comment>
<dbReference type="GO" id="GO:0006465">
    <property type="term" value="P:signal peptide processing"/>
    <property type="evidence" value="ECO:0007669"/>
    <property type="project" value="InterPro"/>
</dbReference>
<dbReference type="InterPro" id="IPR019533">
    <property type="entry name" value="Peptidase_S26"/>
</dbReference>
<evidence type="ECO:0000256" key="1">
    <source>
        <dbReference type="ARBA" id="ARBA00004370"/>
    </source>
</evidence>
<feature type="transmembrane region" description="Helical" evidence="5">
    <location>
        <begin position="132"/>
        <end position="160"/>
    </location>
</feature>
<dbReference type="PANTHER" id="PTHR10806">
    <property type="entry name" value="SIGNAL PEPTIDASE COMPLEX CATALYTIC SUBUNIT SEC11"/>
    <property type="match status" value="1"/>
</dbReference>